<feature type="transmembrane region" description="Helical" evidence="5">
    <location>
        <begin position="260"/>
        <end position="280"/>
    </location>
</feature>
<feature type="domain" description="Sugar phosphate transporter" evidence="6">
    <location>
        <begin position="15"/>
        <end position="308"/>
    </location>
</feature>
<comment type="subcellular location">
    <subcellularLocation>
        <location evidence="1">Membrane</location>
        <topology evidence="1">Multi-pass membrane protein</topology>
    </subcellularLocation>
</comment>
<evidence type="ECO:0000256" key="3">
    <source>
        <dbReference type="ARBA" id="ARBA00022989"/>
    </source>
</evidence>
<dbReference type="PANTHER" id="PTHR11132">
    <property type="entry name" value="SOLUTE CARRIER FAMILY 35"/>
    <property type="match status" value="1"/>
</dbReference>
<protein>
    <submittedName>
        <fullName evidence="7">Drug metabolite transporter superfamily</fullName>
    </submittedName>
</protein>
<reference evidence="8" key="1">
    <citation type="journal article" date="2015" name="PLoS Genet.">
        <title>Genome Sequence and Transcriptome Analyses of Chrysochromulina tobin: Metabolic Tools for Enhanced Algal Fitness in the Prominent Order Prymnesiales (Haptophyceae).</title>
        <authorList>
            <person name="Hovde B.T."/>
            <person name="Deodato C.R."/>
            <person name="Hunsperger H.M."/>
            <person name="Ryken S.A."/>
            <person name="Yost W."/>
            <person name="Jha R.K."/>
            <person name="Patterson J."/>
            <person name="Monnat R.J. Jr."/>
            <person name="Barlow S.B."/>
            <person name="Starkenburg S.R."/>
            <person name="Cattolico R.A."/>
        </authorList>
    </citation>
    <scope>NUCLEOTIDE SEQUENCE</scope>
    <source>
        <strain evidence="8">CCMP291</strain>
    </source>
</reference>
<dbReference type="InterPro" id="IPR004853">
    <property type="entry name" value="Sugar_P_trans_dom"/>
</dbReference>
<gene>
    <name evidence="7" type="ORF">Ctob_004964</name>
</gene>
<feature type="transmembrane region" description="Helical" evidence="5">
    <location>
        <begin position="7"/>
        <end position="26"/>
    </location>
</feature>
<evidence type="ECO:0000259" key="6">
    <source>
        <dbReference type="Pfam" id="PF03151"/>
    </source>
</evidence>
<proteinExistence type="predicted"/>
<feature type="transmembrane region" description="Helical" evidence="5">
    <location>
        <begin position="124"/>
        <end position="141"/>
    </location>
</feature>
<accession>A0A0M0J6F9</accession>
<dbReference type="Proteomes" id="UP000037460">
    <property type="component" value="Unassembled WGS sequence"/>
</dbReference>
<evidence type="ECO:0000313" key="7">
    <source>
        <dbReference type="EMBL" id="KOO22191.1"/>
    </source>
</evidence>
<sequence length="355" mass="37838">MVSAMAYAVGNVASSVALVLVNKQVFNGGFHFPMSLSFFHFVFTWLWYQMLYAAGVYSNPEPGMSQVEKFKVALFGFASIGFMNLSLNYNSVGFYQVTKLTIVPVTLVINSVAYAVYTTTKVKLSLAILLAGVAIATVTDVELRPTGLIFGVLAVLSTAVFQIWQGTKQKEFGISATQLQAGIAPWQSIQAAAVSIATECYCYEPSPSGAPCDTAVRFFELAFAGDHVKQHTLWIVLGTCILALAVNLCSFGLIGRTSPITFQVVGHAKTCLVLTGGYVFFSSGAGDTQQIINNIAGVSVAMIGVLLYGHIQQASSGGYSDCLDAVCPGCILYVIEPKYASEESAEELKGLKGPA</sequence>
<evidence type="ECO:0000256" key="5">
    <source>
        <dbReference type="SAM" id="Phobius"/>
    </source>
</evidence>
<keyword evidence="4 5" id="KW-0472">Membrane</keyword>
<organism evidence="7 8">
    <name type="scientific">Chrysochromulina tobinii</name>
    <dbReference type="NCBI Taxonomy" id="1460289"/>
    <lineage>
        <taxon>Eukaryota</taxon>
        <taxon>Haptista</taxon>
        <taxon>Haptophyta</taxon>
        <taxon>Prymnesiophyceae</taxon>
        <taxon>Prymnesiales</taxon>
        <taxon>Chrysochromulinaceae</taxon>
        <taxon>Chrysochromulina</taxon>
    </lineage>
</organism>
<evidence type="ECO:0000256" key="1">
    <source>
        <dbReference type="ARBA" id="ARBA00004141"/>
    </source>
</evidence>
<keyword evidence="3 5" id="KW-1133">Transmembrane helix</keyword>
<comment type="caution">
    <text evidence="7">The sequence shown here is derived from an EMBL/GenBank/DDBJ whole genome shotgun (WGS) entry which is preliminary data.</text>
</comment>
<dbReference type="EMBL" id="JWZX01003302">
    <property type="protein sequence ID" value="KOO22191.1"/>
    <property type="molecule type" value="Genomic_DNA"/>
</dbReference>
<feature type="transmembrane region" description="Helical" evidence="5">
    <location>
        <begin position="70"/>
        <end position="87"/>
    </location>
</feature>
<dbReference type="Pfam" id="PF03151">
    <property type="entry name" value="TPT"/>
    <property type="match status" value="1"/>
</dbReference>
<dbReference type="OrthoDB" id="5547497at2759"/>
<feature type="transmembrane region" description="Helical" evidence="5">
    <location>
        <begin position="147"/>
        <end position="164"/>
    </location>
</feature>
<feature type="transmembrane region" description="Helical" evidence="5">
    <location>
        <begin position="38"/>
        <end position="58"/>
    </location>
</feature>
<name>A0A0M0J6F9_9EUKA</name>
<evidence type="ECO:0000313" key="8">
    <source>
        <dbReference type="Proteomes" id="UP000037460"/>
    </source>
</evidence>
<feature type="transmembrane region" description="Helical" evidence="5">
    <location>
        <begin position="233"/>
        <end position="254"/>
    </location>
</feature>
<evidence type="ECO:0000256" key="2">
    <source>
        <dbReference type="ARBA" id="ARBA00022692"/>
    </source>
</evidence>
<dbReference type="InterPro" id="IPR050186">
    <property type="entry name" value="TPT_transporter"/>
</dbReference>
<evidence type="ECO:0000256" key="4">
    <source>
        <dbReference type="ARBA" id="ARBA00023136"/>
    </source>
</evidence>
<dbReference type="AlphaFoldDB" id="A0A0M0J6F9"/>
<keyword evidence="8" id="KW-1185">Reference proteome</keyword>
<dbReference type="GO" id="GO:0016020">
    <property type="term" value="C:membrane"/>
    <property type="evidence" value="ECO:0007669"/>
    <property type="project" value="UniProtKB-SubCell"/>
</dbReference>
<feature type="transmembrane region" description="Helical" evidence="5">
    <location>
        <begin position="292"/>
        <end position="311"/>
    </location>
</feature>
<keyword evidence="2 5" id="KW-0812">Transmembrane</keyword>